<proteinExistence type="predicted"/>
<sequence length="50" mass="5620">MFSVKLEEGLGLCSRDERRHDWNQGKVTVDAEPTPDSASLHQGYKGVYIV</sequence>
<keyword evidence="2" id="KW-1185">Reference proteome</keyword>
<dbReference type="EMBL" id="CP100390">
    <property type="protein sequence ID" value="UZE97548.1"/>
    <property type="molecule type" value="Genomic_DNA"/>
</dbReference>
<evidence type="ECO:0000313" key="2">
    <source>
        <dbReference type="Proteomes" id="UP001163739"/>
    </source>
</evidence>
<accession>A0ABY6N605</accession>
<evidence type="ECO:0000313" key="1">
    <source>
        <dbReference type="EMBL" id="UZE97548.1"/>
    </source>
</evidence>
<organism evidence="1 2">
    <name type="scientific">Alkalimarinus alittae</name>
    <dbReference type="NCBI Taxonomy" id="2961619"/>
    <lineage>
        <taxon>Bacteria</taxon>
        <taxon>Pseudomonadati</taxon>
        <taxon>Pseudomonadota</taxon>
        <taxon>Gammaproteobacteria</taxon>
        <taxon>Alteromonadales</taxon>
        <taxon>Alteromonadaceae</taxon>
        <taxon>Alkalimarinus</taxon>
    </lineage>
</organism>
<name>A0ABY6N605_9ALTE</name>
<dbReference type="Proteomes" id="UP001163739">
    <property type="component" value="Chromosome"/>
</dbReference>
<reference evidence="1" key="1">
    <citation type="submission" date="2022-06" db="EMBL/GenBank/DDBJ databases">
        <title>Alkalimarinus sp. nov., isolated from gut of a Alitta virens.</title>
        <authorList>
            <person name="Yang A.I."/>
            <person name="Shin N.-R."/>
        </authorList>
    </citation>
    <scope>NUCLEOTIDE SEQUENCE</scope>
    <source>
        <strain evidence="1">A2M4</strain>
    </source>
</reference>
<dbReference type="RefSeq" id="WP_265049022.1">
    <property type="nucleotide sequence ID" value="NZ_CP100390.1"/>
</dbReference>
<protein>
    <submittedName>
        <fullName evidence="1">Uncharacterized protein</fullName>
    </submittedName>
</protein>
<gene>
    <name evidence="1" type="ORF">NKI27_07345</name>
</gene>